<evidence type="ECO:0000256" key="1">
    <source>
        <dbReference type="SAM" id="MobiDB-lite"/>
    </source>
</evidence>
<feature type="transmembrane region" description="Helical" evidence="2">
    <location>
        <begin position="412"/>
        <end position="433"/>
    </location>
</feature>
<feature type="transmembrane region" description="Helical" evidence="2">
    <location>
        <begin position="234"/>
        <end position="256"/>
    </location>
</feature>
<keyword evidence="2" id="KW-0472">Membrane</keyword>
<feature type="compositionally biased region" description="Low complexity" evidence="1">
    <location>
        <begin position="551"/>
        <end position="565"/>
    </location>
</feature>
<feature type="compositionally biased region" description="Gly residues" evidence="1">
    <location>
        <begin position="566"/>
        <end position="576"/>
    </location>
</feature>
<dbReference type="Proteomes" id="UP000322499">
    <property type="component" value="Unassembled WGS sequence"/>
</dbReference>
<evidence type="ECO:0000313" key="6">
    <source>
        <dbReference type="Proteomes" id="UP000322499"/>
    </source>
</evidence>
<dbReference type="Pfam" id="PF09972">
    <property type="entry name" value="DUF2207"/>
    <property type="match status" value="1"/>
</dbReference>
<feature type="transmembrane region" description="Helical" evidence="2">
    <location>
        <begin position="439"/>
        <end position="461"/>
    </location>
</feature>
<organism evidence="5 6">
    <name type="scientific">Blastococcus xanthinilyticus</name>
    <dbReference type="NCBI Taxonomy" id="1564164"/>
    <lineage>
        <taxon>Bacteria</taxon>
        <taxon>Bacillati</taxon>
        <taxon>Actinomycetota</taxon>
        <taxon>Actinomycetes</taxon>
        <taxon>Geodermatophilales</taxon>
        <taxon>Geodermatophilaceae</taxon>
        <taxon>Blastococcus</taxon>
    </lineage>
</organism>
<comment type="caution">
    <text evidence="5">The sequence shown here is derived from an EMBL/GenBank/DDBJ whole genome shotgun (WGS) entry which is preliminary data.</text>
</comment>
<accession>A0A5S5CX35</accession>
<sequence>METPRRTDRVRRRRRIDGIALLVVAVLVGVLTGLIALAGGGERVRQLWVAATVADDGSARITEVIDYDFGGEDRRGVLRRVPGLDASASVEASSPDAPADITVADEEIRIGDPDRTVTGLHRYVLTYTLADVVSGDELAWDAVGPGWEVPIDEVVVQVSAPARLTDGRCATGEADSTEPCDVEGAAPGRLAARVDSLEPGEGVTVGAATGAPLDGAPPLPGPPALAPVPEGTSALLTGALAGAAALLAAALAWVWIRRAGRERVPTVGIPVRSAPGEQARIDLAELADSATPSPTLPAALSPAQGGVLLAGSVTAAHKAAWLIDQAVAGAVDLEPSEEDREKVTLVRRQPGEGAARRLLDMMFRERERLPLDSYDEDFGKAWAALGEELGSWQQDSGLWDPAADRRTTWIRIVGGLAGVVGFGLALLAGYLAIAQVGVPLVVAAGAGALTGAGAAAALAGWELRVLTPDGAAAWVQVESLRRFLAGSPQPAVDEAVGSGSLGRYTAWAVALGEAERWTQLASRVPAASSGGRHLTYAAYAPALVASCGAASTAPSSSTGGTTSVGAGAGGGGGGSW</sequence>
<evidence type="ECO:0000313" key="5">
    <source>
        <dbReference type="EMBL" id="TYP86919.1"/>
    </source>
</evidence>
<dbReference type="InterPro" id="IPR018702">
    <property type="entry name" value="DUF2207"/>
</dbReference>
<dbReference type="RefSeq" id="WP_166533717.1">
    <property type="nucleotide sequence ID" value="NZ_VNHW01000008.1"/>
</dbReference>
<evidence type="ECO:0000259" key="4">
    <source>
        <dbReference type="Pfam" id="PF20990"/>
    </source>
</evidence>
<dbReference type="InterPro" id="IPR048389">
    <property type="entry name" value="YciQ-like_C"/>
</dbReference>
<evidence type="ECO:0000259" key="3">
    <source>
        <dbReference type="Pfam" id="PF09972"/>
    </source>
</evidence>
<feature type="domain" description="DUF2207" evidence="3">
    <location>
        <begin position="44"/>
        <end position="207"/>
    </location>
</feature>
<feature type="region of interest" description="Disordered" evidence="1">
    <location>
        <begin position="551"/>
        <end position="576"/>
    </location>
</feature>
<protein>
    <submittedName>
        <fullName evidence="5">Putative membrane protein DUF2207</fullName>
    </submittedName>
</protein>
<dbReference type="AlphaFoldDB" id="A0A5S5CX35"/>
<keyword evidence="6" id="KW-1185">Reference proteome</keyword>
<dbReference type="EMBL" id="VNHW01000008">
    <property type="protein sequence ID" value="TYP86919.1"/>
    <property type="molecule type" value="Genomic_DNA"/>
</dbReference>
<gene>
    <name evidence="5" type="ORF">BD833_108205</name>
</gene>
<feature type="transmembrane region" description="Helical" evidence="2">
    <location>
        <begin position="20"/>
        <end position="39"/>
    </location>
</feature>
<evidence type="ECO:0000256" key="2">
    <source>
        <dbReference type="SAM" id="Phobius"/>
    </source>
</evidence>
<proteinExistence type="predicted"/>
<feature type="domain" description="Predicted membrane protein YciQ-like C-terminal" evidence="4">
    <location>
        <begin position="296"/>
        <end position="518"/>
    </location>
</feature>
<reference evidence="5 6" key="1">
    <citation type="submission" date="2019-07" db="EMBL/GenBank/DDBJ databases">
        <title>Genomic Encyclopedia of Archaeal and Bacterial Type Strains, Phase II (KMG-II): from individual species to whole genera.</title>
        <authorList>
            <person name="Goeker M."/>
        </authorList>
    </citation>
    <scope>NUCLEOTIDE SEQUENCE [LARGE SCALE GENOMIC DNA]</scope>
    <source>
        <strain evidence="5 6">DSM 46842</strain>
    </source>
</reference>
<dbReference type="Pfam" id="PF20990">
    <property type="entry name" value="DUF2207_C"/>
    <property type="match status" value="1"/>
</dbReference>
<keyword evidence="2" id="KW-0812">Transmembrane</keyword>
<name>A0A5S5CX35_9ACTN</name>
<keyword evidence="2" id="KW-1133">Transmembrane helix</keyword>